<evidence type="ECO:0000313" key="1">
    <source>
        <dbReference type="EMBL" id="OWP50146.1"/>
    </source>
</evidence>
<dbReference type="RefSeq" id="WP_088419060.1">
    <property type="nucleotide sequence ID" value="NZ_NJBA01000005.1"/>
</dbReference>
<reference evidence="1 2" key="1">
    <citation type="submission" date="2017-06" db="EMBL/GenBank/DDBJ databases">
        <title>Draft genome of Pseudomonas nitroreducens DF05.</title>
        <authorList>
            <person name="Iyer R."/>
        </authorList>
    </citation>
    <scope>NUCLEOTIDE SEQUENCE [LARGE SCALE GENOMIC DNA]</scope>
    <source>
        <strain evidence="1 2">DF05</strain>
    </source>
</reference>
<dbReference type="EMBL" id="NJBA01000005">
    <property type="protein sequence ID" value="OWP50146.1"/>
    <property type="molecule type" value="Genomic_DNA"/>
</dbReference>
<dbReference type="AlphaFoldDB" id="A0A246F941"/>
<dbReference type="STRING" id="46680.GCA_000807755_04644"/>
<evidence type="ECO:0000313" key="2">
    <source>
        <dbReference type="Proteomes" id="UP000198145"/>
    </source>
</evidence>
<accession>A0A246F941</accession>
<proteinExistence type="predicted"/>
<gene>
    <name evidence="1" type="ORF">CEG18_17080</name>
</gene>
<name>A0A246F941_PSENT</name>
<dbReference type="Proteomes" id="UP000198145">
    <property type="component" value="Unassembled WGS sequence"/>
</dbReference>
<dbReference type="PROSITE" id="PS51257">
    <property type="entry name" value="PROKAR_LIPOPROTEIN"/>
    <property type="match status" value="1"/>
</dbReference>
<sequence>MKVLAFLVALFTVWAIACVAWMALRYTPAGGDSEYVFLWDRWENRVCLVSISEPAHIICDLRSLWVESPAKGGPMARRP</sequence>
<protein>
    <submittedName>
        <fullName evidence="1">Uncharacterized protein</fullName>
    </submittedName>
</protein>
<comment type="caution">
    <text evidence="1">The sequence shown here is derived from an EMBL/GenBank/DDBJ whole genome shotgun (WGS) entry which is preliminary data.</text>
</comment>
<organism evidence="1 2">
    <name type="scientific">Pseudomonas nitroreducens</name>
    <dbReference type="NCBI Taxonomy" id="46680"/>
    <lineage>
        <taxon>Bacteria</taxon>
        <taxon>Pseudomonadati</taxon>
        <taxon>Pseudomonadota</taxon>
        <taxon>Gammaproteobacteria</taxon>
        <taxon>Pseudomonadales</taxon>
        <taxon>Pseudomonadaceae</taxon>
        <taxon>Pseudomonas</taxon>
    </lineage>
</organism>